<dbReference type="EC" id="2.8.2.-" evidence="1"/>
<dbReference type="GO" id="GO:0019319">
    <property type="term" value="P:hexose biosynthetic process"/>
    <property type="evidence" value="ECO:0007669"/>
    <property type="project" value="TreeGrafter"/>
</dbReference>
<dbReference type="AlphaFoldDB" id="A0A3P8WWV0"/>
<feature type="domain" description="Sulfotransferase" evidence="2">
    <location>
        <begin position="170"/>
        <end position="364"/>
    </location>
</feature>
<dbReference type="STRING" id="244447.ENSCSEP00000031873"/>
<dbReference type="Gene3D" id="3.40.50.300">
    <property type="entry name" value="P-loop containing nucleotide triphosphate hydrolases"/>
    <property type="match status" value="1"/>
</dbReference>
<proteinExistence type="inferred from homology"/>
<dbReference type="InterPro" id="IPR052654">
    <property type="entry name" value="CS_Sulfotransferase"/>
</dbReference>
<sequence>MSRRCRSRAQLFLLLLVLALTFFFIVSYATWRDNRSPVSSFTLKDVSHTTSLSTDIHSTNSVNMEDLSEIISYKLELPPRKVPDREELMKLNPHLFSVVPPQFLPNIRSPCWYEEFTDELASNLYSNNLFYLVYESVEIQLRKLKPDVPKYLQHVNGKQYRLRCLAYAYIMGQPKCGTSDLFFRMKMHPQIGTVLTKEPHWWSWIGFVDGSTSTMWNNQVWGYYYNTTEDTEPRVMTMDFIHAVTPQAKFIAILRDPGERLFSEYLYCTNGNKSVQDFHVMVEESVQMFYSCLSKRSFRWCVYETEFNYQMPAKLNVGMYVVFLMDWIGLYGRDHIFIVRFEDYANNLVDELNRAYKFLNIDPLTAEEEALVNSKPAWNTRKAEDKPLGDMLPETKELLREFYWPFNVKLASVLDDEGFHWNADPILLQQRRRRG</sequence>
<dbReference type="GeneTree" id="ENSGT00390000004719"/>
<dbReference type="InParanoid" id="A0A3P8WWV0"/>
<accession>A0A3P8WWV0</accession>
<keyword evidence="4" id="KW-1185">Reference proteome</keyword>
<comment type="similarity">
    <text evidence="1">Belongs to the sulfotransferase 1 family.</text>
</comment>
<dbReference type="InterPro" id="IPR000863">
    <property type="entry name" value="Sulfotransferase_dom"/>
</dbReference>
<reference evidence="3 4" key="1">
    <citation type="journal article" date="2014" name="Nat. Genet.">
        <title>Whole-genome sequence of a flatfish provides insights into ZW sex chromosome evolution and adaptation to a benthic lifestyle.</title>
        <authorList>
            <person name="Chen S."/>
            <person name="Zhang G."/>
            <person name="Shao C."/>
            <person name="Huang Q."/>
            <person name="Liu G."/>
            <person name="Zhang P."/>
            <person name="Song W."/>
            <person name="An N."/>
            <person name="Chalopin D."/>
            <person name="Volff J.N."/>
            <person name="Hong Y."/>
            <person name="Li Q."/>
            <person name="Sha Z."/>
            <person name="Zhou H."/>
            <person name="Xie M."/>
            <person name="Yu Q."/>
            <person name="Liu Y."/>
            <person name="Xiang H."/>
            <person name="Wang N."/>
            <person name="Wu K."/>
            <person name="Yang C."/>
            <person name="Zhou Q."/>
            <person name="Liao X."/>
            <person name="Yang L."/>
            <person name="Hu Q."/>
            <person name="Zhang J."/>
            <person name="Meng L."/>
            <person name="Jin L."/>
            <person name="Tian Y."/>
            <person name="Lian J."/>
            <person name="Yang J."/>
            <person name="Miao G."/>
            <person name="Liu S."/>
            <person name="Liang Z."/>
            <person name="Yan F."/>
            <person name="Li Y."/>
            <person name="Sun B."/>
            <person name="Zhang H."/>
            <person name="Zhang J."/>
            <person name="Zhu Y."/>
            <person name="Du M."/>
            <person name="Zhao Y."/>
            <person name="Schartl M."/>
            <person name="Tang Q."/>
            <person name="Wang J."/>
        </authorList>
    </citation>
    <scope>NUCLEOTIDE SEQUENCE</scope>
</reference>
<dbReference type="SUPFAM" id="SSF52540">
    <property type="entry name" value="P-loop containing nucleoside triphosphate hydrolases"/>
    <property type="match status" value="1"/>
</dbReference>
<evidence type="ECO:0000259" key="2">
    <source>
        <dbReference type="Pfam" id="PF00685"/>
    </source>
</evidence>
<dbReference type="PANTHER" id="PTHR15723:SF0">
    <property type="entry name" value="CARBOHYDRATE SULFOTRANSFERASE 15"/>
    <property type="match status" value="1"/>
</dbReference>
<reference evidence="3" key="2">
    <citation type="submission" date="2025-08" db="UniProtKB">
        <authorList>
            <consortium name="Ensembl"/>
        </authorList>
    </citation>
    <scope>IDENTIFICATION</scope>
</reference>
<protein>
    <recommendedName>
        <fullName evidence="1">Sulfotransferase</fullName>
        <ecNumber evidence="1">2.8.2.-</ecNumber>
    </recommendedName>
</protein>
<dbReference type="GO" id="GO:0050659">
    <property type="term" value="F:N-acetylgalactosamine 4-sulfate 6-O-sulfotransferase activity"/>
    <property type="evidence" value="ECO:0007669"/>
    <property type="project" value="TreeGrafter"/>
</dbReference>
<organism evidence="3 4">
    <name type="scientific">Cynoglossus semilaevis</name>
    <name type="common">Tongue sole</name>
    <dbReference type="NCBI Taxonomy" id="244447"/>
    <lineage>
        <taxon>Eukaryota</taxon>
        <taxon>Metazoa</taxon>
        <taxon>Chordata</taxon>
        <taxon>Craniata</taxon>
        <taxon>Vertebrata</taxon>
        <taxon>Euteleostomi</taxon>
        <taxon>Actinopterygii</taxon>
        <taxon>Neopterygii</taxon>
        <taxon>Teleostei</taxon>
        <taxon>Neoteleostei</taxon>
        <taxon>Acanthomorphata</taxon>
        <taxon>Carangaria</taxon>
        <taxon>Pleuronectiformes</taxon>
        <taxon>Pleuronectoidei</taxon>
        <taxon>Cynoglossidae</taxon>
        <taxon>Cynoglossinae</taxon>
        <taxon>Cynoglossus</taxon>
    </lineage>
</organism>
<dbReference type="Pfam" id="PF00685">
    <property type="entry name" value="Sulfotransfer_1"/>
    <property type="match status" value="1"/>
</dbReference>
<reference evidence="3" key="3">
    <citation type="submission" date="2025-09" db="UniProtKB">
        <authorList>
            <consortium name="Ensembl"/>
        </authorList>
    </citation>
    <scope>IDENTIFICATION</scope>
</reference>
<dbReference type="Ensembl" id="ENSCSET00000032284.1">
    <property type="protein sequence ID" value="ENSCSEP00000031873.1"/>
    <property type="gene ID" value="ENSCSEG00000020445.1"/>
</dbReference>
<evidence type="ECO:0000256" key="1">
    <source>
        <dbReference type="RuleBase" id="RU361155"/>
    </source>
</evidence>
<dbReference type="InterPro" id="IPR027417">
    <property type="entry name" value="P-loop_NTPase"/>
</dbReference>
<dbReference type="Proteomes" id="UP000265120">
    <property type="component" value="Chromosome 11"/>
</dbReference>
<name>A0A3P8WWV0_CYNSE</name>
<dbReference type="PANTHER" id="PTHR15723">
    <property type="entry name" value="CARBOHYDRATE SULFOTRANSFERASE 15"/>
    <property type="match status" value="1"/>
</dbReference>
<evidence type="ECO:0000313" key="4">
    <source>
        <dbReference type="Proteomes" id="UP000265120"/>
    </source>
</evidence>
<evidence type="ECO:0000313" key="3">
    <source>
        <dbReference type="Ensembl" id="ENSCSEP00000031873.1"/>
    </source>
</evidence>
<keyword evidence="1" id="KW-0808">Transferase</keyword>